<dbReference type="Proteomes" id="UP000196878">
    <property type="component" value="Unassembled WGS sequence"/>
</dbReference>
<evidence type="ECO:0000256" key="4">
    <source>
        <dbReference type="ARBA" id="ARBA00023136"/>
    </source>
</evidence>
<organism evidence="6 7">
    <name type="scientific">Haematobacter genomosp. 1</name>
    <dbReference type="NCBI Taxonomy" id="366618"/>
    <lineage>
        <taxon>Bacteria</taxon>
        <taxon>Pseudomonadati</taxon>
        <taxon>Pseudomonadota</taxon>
        <taxon>Alphaproteobacteria</taxon>
        <taxon>Rhodobacterales</taxon>
        <taxon>Paracoccaceae</taxon>
        <taxon>Haematobacter</taxon>
    </lineage>
</organism>
<dbReference type="GO" id="GO:0016020">
    <property type="term" value="C:membrane"/>
    <property type="evidence" value="ECO:0007669"/>
    <property type="project" value="UniProtKB-SubCell"/>
</dbReference>
<reference evidence="6 7" key="1">
    <citation type="submission" date="2016-12" db="EMBL/GenBank/DDBJ databases">
        <title>Comparison of Traditional DNA-DNA Hybridization with In Silico Genomic Analysis.</title>
        <authorList>
            <person name="Nicholson A.C."/>
            <person name="Humrighouse B.W."/>
            <person name="Graziano J."/>
            <person name="Lasker B."/>
            <person name="Whitney A.M."/>
            <person name="Mcquiston J.R."/>
        </authorList>
    </citation>
    <scope>NUCLEOTIDE SEQUENCE [LARGE SCALE GENOMIC DNA]</scope>
    <source>
        <strain evidence="6 7">H2240</strain>
    </source>
</reference>
<evidence type="ECO:0000313" key="6">
    <source>
        <dbReference type="EMBL" id="OWJ78572.1"/>
    </source>
</evidence>
<dbReference type="OrthoDB" id="8791282at2"/>
<evidence type="ECO:0000256" key="1">
    <source>
        <dbReference type="ARBA" id="ARBA00004141"/>
    </source>
</evidence>
<protein>
    <recommendedName>
        <fullName evidence="5">Integral membrane bound transporter domain-containing protein</fullName>
    </recommendedName>
</protein>
<name>A0A212ACF5_9RHOB</name>
<proteinExistence type="predicted"/>
<keyword evidence="2" id="KW-0812">Transmembrane</keyword>
<evidence type="ECO:0000256" key="2">
    <source>
        <dbReference type="ARBA" id="ARBA00022692"/>
    </source>
</evidence>
<keyword evidence="7" id="KW-1185">Reference proteome</keyword>
<comment type="subcellular location">
    <subcellularLocation>
        <location evidence="1">Membrane</location>
        <topology evidence="1">Multi-pass membrane protein</topology>
    </subcellularLocation>
</comment>
<evidence type="ECO:0000313" key="7">
    <source>
        <dbReference type="Proteomes" id="UP000196878"/>
    </source>
</evidence>
<dbReference type="InterPro" id="IPR049453">
    <property type="entry name" value="Memb_transporter_dom"/>
</dbReference>
<evidence type="ECO:0000256" key="3">
    <source>
        <dbReference type="ARBA" id="ARBA00022989"/>
    </source>
</evidence>
<accession>A0A212ACF5</accession>
<dbReference type="Pfam" id="PF13515">
    <property type="entry name" value="FUSC_2"/>
    <property type="match status" value="1"/>
</dbReference>
<dbReference type="AlphaFoldDB" id="A0A212ACF5"/>
<feature type="domain" description="Integral membrane bound transporter" evidence="5">
    <location>
        <begin position="45"/>
        <end position="168"/>
    </location>
</feature>
<keyword evidence="4" id="KW-0472">Membrane</keyword>
<evidence type="ECO:0000259" key="5">
    <source>
        <dbReference type="Pfam" id="PF13515"/>
    </source>
</evidence>
<sequence>MPSIWWTPRSSASDRVARRGIAARVLGRWRITWLDALESAAGATLAWVIAHGVFGHDRPVFAAVSAIVCLSPALPSHARQAIGLMSGVVTGTVVGELGLLLVPDTYPVLRLAIVSFVAMMVATSYGQPAVVPIQAGVSALLVLAMGPQTAGLSRLIDVATGTGVGLLFSQVLFTRDPVTLVQRSAAAMTAQLAAGLRQLGGAIGKGDVPGAEAALKVISQTHGPVVALGESTAAARQEARWSLRGRLSAERVSHVTEIYDSQSIRLYACALLMAEAGVDLLRKEGAAPGVAGMLSDLASGLKTGISPRLPQGVDPGWEPMLIHLLRVRSAMLAFRASDPTEGVIPAGPDDAPPTA</sequence>
<gene>
    <name evidence="6" type="ORF">CDV49_09140</name>
</gene>
<keyword evidence="3" id="KW-1133">Transmembrane helix</keyword>
<dbReference type="EMBL" id="NIPW01000011">
    <property type="protein sequence ID" value="OWJ78572.1"/>
    <property type="molecule type" value="Genomic_DNA"/>
</dbReference>
<comment type="caution">
    <text evidence="6">The sequence shown here is derived from an EMBL/GenBank/DDBJ whole genome shotgun (WGS) entry which is preliminary data.</text>
</comment>